<proteinExistence type="inferred from homology"/>
<evidence type="ECO:0000313" key="5">
    <source>
        <dbReference type="Proteomes" id="UP001415857"/>
    </source>
</evidence>
<evidence type="ECO:0000313" key="4">
    <source>
        <dbReference type="EMBL" id="KAK9281024.1"/>
    </source>
</evidence>
<dbReference type="EMBL" id="JBBPBK010000007">
    <property type="protein sequence ID" value="KAK9281024.1"/>
    <property type="molecule type" value="Genomic_DNA"/>
</dbReference>
<dbReference type="Proteomes" id="UP001415857">
    <property type="component" value="Unassembled WGS sequence"/>
</dbReference>
<dbReference type="InterPro" id="IPR051181">
    <property type="entry name" value="CAF1_poly(A)_ribonucleases"/>
</dbReference>
<dbReference type="AlphaFoldDB" id="A0AAP0RMM3"/>
<dbReference type="SUPFAM" id="SSF53098">
    <property type="entry name" value="Ribonuclease H-like"/>
    <property type="match status" value="1"/>
</dbReference>
<name>A0AAP0RMM3_LIQFO</name>
<keyword evidence="5" id="KW-1185">Reference proteome</keyword>
<dbReference type="PANTHER" id="PTHR15092">
    <property type="entry name" value="POLY A -SPECIFIC RIBONUCLEASE/TARGET OF EGR1, MEMBER 1"/>
    <property type="match status" value="1"/>
</dbReference>
<gene>
    <name evidence="4" type="ORF">L1049_003916</name>
</gene>
<sequence length="674" mass="75637">MPHGLPVACPNKDFRFKNFADGSRVDQLDPNGERHYPSPVGRINIQLVCIYICSSLVKELGGPRKMVLQRRLLCTKNHHKWSVKQVTKSNFSESLDDIKTHISNSDFVAVSLQKTGSFSAPWHRVLPFDTADTAYSKAKYAADRFQLLQFAVCPFSIRASKVLAHPYNFHLFPRDELKIGMPSYSFSCQTSYLTSMAQEGFDFNVCIYDGISYLSRSQESTAKDRIGNPIPTKHEMKSSSTLSVADAVFIERIKSRIRHWINACTDTSKRTNEALVSSLRKLVLGSEEYGSRPCMNIDICSERQVQLTLEMLGDISDDLVPLKIPAKGGGTQAVRVILTSSKEDKDLLERELQNLEEEQNKRVRGFREVIDLISASQKPVVSHNSLNDFTFIHSKFLAPLPPNMDDFMCSLRMVFPHVLDVNHLLKEIGPMKKVINLPAAISYLKRRFSVPIDMELPHQAKANEGKIHGHNVLRISHLFAKLCSILKINPSTPQSDSGYLASALEGYANIFNPCSTSPQEANDGDIRVWANNTRKVSCEDVVFLWGFRGGMSAGILKRMLQESHDVFSEEFDVRLVDKNCAIIVFWQPGLSDIFLEVMDSGEISGSLREMVAEGLRGAGYETYKRVCRLGLWEAELSDSLDKALADHCLLEAGSEKNPSVIYWNSDSIINLGDL</sequence>
<evidence type="ECO:0000256" key="2">
    <source>
        <dbReference type="ARBA" id="ARBA00008372"/>
    </source>
</evidence>
<comment type="caution">
    <text evidence="4">The sequence shown here is derived from an EMBL/GenBank/DDBJ whole genome shotgun (WGS) entry which is preliminary data.</text>
</comment>
<comment type="similarity">
    <text evidence="2">Belongs to the CAF1 family.</text>
</comment>
<dbReference type="GO" id="GO:0003723">
    <property type="term" value="F:RNA binding"/>
    <property type="evidence" value="ECO:0007669"/>
    <property type="project" value="TreeGrafter"/>
</dbReference>
<comment type="cofactor">
    <cofactor evidence="1">
        <name>a divalent metal cation</name>
        <dbReference type="ChEBI" id="CHEBI:60240"/>
    </cofactor>
</comment>
<dbReference type="InterPro" id="IPR006941">
    <property type="entry name" value="RNase_CAF1"/>
</dbReference>
<dbReference type="InterPro" id="IPR012337">
    <property type="entry name" value="RNaseH-like_sf"/>
</dbReference>
<dbReference type="InterPro" id="IPR036397">
    <property type="entry name" value="RNaseH_sf"/>
</dbReference>
<keyword evidence="3" id="KW-0175">Coiled coil</keyword>
<protein>
    <submittedName>
        <fullName evidence="4">Uncharacterized protein</fullName>
    </submittedName>
</protein>
<accession>A0AAP0RMM3</accession>
<organism evidence="4 5">
    <name type="scientific">Liquidambar formosana</name>
    <name type="common">Formosan gum</name>
    <dbReference type="NCBI Taxonomy" id="63359"/>
    <lineage>
        <taxon>Eukaryota</taxon>
        <taxon>Viridiplantae</taxon>
        <taxon>Streptophyta</taxon>
        <taxon>Embryophyta</taxon>
        <taxon>Tracheophyta</taxon>
        <taxon>Spermatophyta</taxon>
        <taxon>Magnoliopsida</taxon>
        <taxon>eudicotyledons</taxon>
        <taxon>Gunneridae</taxon>
        <taxon>Pentapetalae</taxon>
        <taxon>Saxifragales</taxon>
        <taxon>Altingiaceae</taxon>
        <taxon>Liquidambar</taxon>
    </lineage>
</organism>
<dbReference type="Pfam" id="PF04857">
    <property type="entry name" value="CAF1"/>
    <property type="match status" value="1"/>
</dbReference>
<evidence type="ECO:0000256" key="3">
    <source>
        <dbReference type="SAM" id="Coils"/>
    </source>
</evidence>
<dbReference type="Gene3D" id="3.30.420.10">
    <property type="entry name" value="Ribonuclease H-like superfamily/Ribonuclease H"/>
    <property type="match status" value="2"/>
</dbReference>
<dbReference type="PANTHER" id="PTHR15092:SF42">
    <property type="entry name" value="POLY(A)-SPECIFIC RIBONUCLEASE PARN-LIKE"/>
    <property type="match status" value="1"/>
</dbReference>
<dbReference type="GO" id="GO:0000175">
    <property type="term" value="F:3'-5'-RNA exonuclease activity"/>
    <property type="evidence" value="ECO:0007669"/>
    <property type="project" value="TreeGrafter"/>
</dbReference>
<feature type="coiled-coil region" evidence="3">
    <location>
        <begin position="338"/>
        <end position="365"/>
    </location>
</feature>
<evidence type="ECO:0000256" key="1">
    <source>
        <dbReference type="ARBA" id="ARBA00001968"/>
    </source>
</evidence>
<reference evidence="4 5" key="1">
    <citation type="journal article" date="2024" name="Plant J.">
        <title>Genome sequences and population genomics reveal climatic adaptation and genomic divergence between two closely related sweetgum species.</title>
        <authorList>
            <person name="Xu W.Q."/>
            <person name="Ren C.Q."/>
            <person name="Zhang X.Y."/>
            <person name="Comes H.P."/>
            <person name="Liu X.H."/>
            <person name="Li Y.G."/>
            <person name="Kettle C.J."/>
            <person name="Jalonen R."/>
            <person name="Gaisberger H."/>
            <person name="Ma Y.Z."/>
            <person name="Qiu Y.X."/>
        </authorList>
    </citation>
    <scope>NUCLEOTIDE SEQUENCE [LARGE SCALE GENOMIC DNA]</scope>
    <source>
        <strain evidence="4">Hangzhou</strain>
    </source>
</reference>